<dbReference type="EMBL" id="DVHU01000055">
    <property type="protein sequence ID" value="HIR92936.1"/>
    <property type="molecule type" value="Genomic_DNA"/>
</dbReference>
<keyword evidence="7" id="KW-0812">Transmembrane</keyword>
<comment type="subcellular location">
    <subcellularLocation>
        <location evidence="2">Cell membrane</location>
        <topology evidence="2">Single-pass type II membrane protein</topology>
    </subcellularLocation>
    <subcellularLocation>
        <location evidence="7">Membrane</location>
        <topology evidence="7">Single-pass type II membrane protein</topology>
    </subcellularLocation>
</comment>
<dbReference type="InterPro" id="IPR036286">
    <property type="entry name" value="LexA/Signal_pep-like_sf"/>
</dbReference>
<dbReference type="Proteomes" id="UP000886841">
    <property type="component" value="Unassembled WGS sequence"/>
</dbReference>
<dbReference type="GO" id="GO:0009003">
    <property type="term" value="F:signal peptidase activity"/>
    <property type="evidence" value="ECO:0007669"/>
    <property type="project" value="UniProtKB-EC"/>
</dbReference>
<name>A0A9D1JFX3_9FIRM</name>
<evidence type="ECO:0000256" key="5">
    <source>
        <dbReference type="ARBA" id="ARBA00022801"/>
    </source>
</evidence>
<feature type="transmembrane region" description="Helical" evidence="7">
    <location>
        <begin position="20"/>
        <end position="42"/>
    </location>
</feature>
<evidence type="ECO:0000313" key="9">
    <source>
        <dbReference type="EMBL" id="HIR92936.1"/>
    </source>
</evidence>
<evidence type="ECO:0000256" key="1">
    <source>
        <dbReference type="ARBA" id="ARBA00000677"/>
    </source>
</evidence>
<keyword evidence="7" id="KW-1133">Transmembrane helix</keyword>
<accession>A0A9D1JFX3</accession>
<evidence type="ECO:0000256" key="7">
    <source>
        <dbReference type="RuleBase" id="RU362042"/>
    </source>
</evidence>
<keyword evidence="5 7" id="KW-0378">Hydrolase</keyword>
<dbReference type="InterPro" id="IPR019757">
    <property type="entry name" value="Pept_S26A_signal_pept_1_Lys-AS"/>
</dbReference>
<dbReference type="NCBIfam" id="TIGR02227">
    <property type="entry name" value="sigpep_I_bact"/>
    <property type="match status" value="1"/>
</dbReference>
<reference evidence="9" key="2">
    <citation type="journal article" date="2021" name="PeerJ">
        <title>Extensive microbial diversity within the chicken gut microbiome revealed by metagenomics and culture.</title>
        <authorList>
            <person name="Gilroy R."/>
            <person name="Ravi A."/>
            <person name="Getino M."/>
            <person name="Pursley I."/>
            <person name="Horton D.L."/>
            <person name="Alikhan N.F."/>
            <person name="Baker D."/>
            <person name="Gharbi K."/>
            <person name="Hall N."/>
            <person name="Watson M."/>
            <person name="Adriaenssens E.M."/>
            <person name="Foster-Nyarko E."/>
            <person name="Jarju S."/>
            <person name="Secka A."/>
            <person name="Antonio M."/>
            <person name="Oren A."/>
            <person name="Chaudhuri R.R."/>
            <person name="La Ragione R."/>
            <person name="Hildebrand F."/>
            <person name="Pallen M.J."/>
        </authorList>
    </citation>
    <scope>NUCLEOTIDE SEQUENCE</scope>
    <source>
        <strain evidence="9">ChiSxjej1B13-7041</strain>
    </source>
</reference>
<dbReference type="InterPro" id="IPR000223">
    <property type="entry name" value="Pept_S26A_signal_pept_1"/>
</dbReference>
<dbReference type="InterPro" id="IPR019533">
    <property type="entry name" value="Peptidase_S26"/>
</dbReference>
<dbReference type="Gene3D" id="2.10.109.10">
    <property type="entry name" value="Umud Fragment, subunit A"/>
    <property type="match status" value="1"/>
</dbReference>
<comment type="catalytic activity">
    <reaction evidence="1 7">
        <text>Cleavage of hydrophobic, N-terminal signal or leader sequences from secreted and periplasmic proteins.</text>
        <dbReference type="EC" id="3.4.21.89"/>
    </reaction>
</comment>
<evidence type="ECO:0000256" key="3">
    <source>
        <dbReference type="ARBA" id="ARBA00009370"/>
    </source>
</evidence>
<feature type="active site" evidence="6">
    <location>
        <position position="95"/>
    </location>
</feature>
<sequence>MRFHSRYVRDYLNHSGAKKILIWAFQILVAVLLAAVAAIFFFQTVTMQEGSMEPTILAGQKVCINRMAYKLGSPKRGDIIAFQAGSGEHASIHVKRIIGLPGDTVQIRDGEIYINDEKYTEQSELGPVDNPGLAEGGVTLGSDEYFVLGDNRDNSEDSRYADIGNVKKRYIKGKIWFSISPINEFGFISS</sequence>
<dbReference type="InterPro" id="IPR019758">
    <property type="entry name" value="Pept_S26A_signal_pept_1_CS"/>
</dbReference>
<feature type="active site" evidence="6">
    <location>
        <position position="51"/>
    </location>
</feature>
<evidence type="ECO:0000313" key="10">
    <source>
        <dbReference type="Proteomes" id="UP000886841"/>
    </source>
</evidence>
<dbReference type="PANTHER" id="PTHR43390">
    <property type="entry name" value="SIGNAL PEPTIDASE I"/>
    <property type="match status" value="1"/>
</dbReference>
<reference evidence="9" key="1">
    <citation type="submission" date="2020-10" db="EMBL/GenBank/DDBJ databases">
        <authorList>
            <person name="Gilroy R."/>
        </authorList>
    </citation>
    <scope>NUCLEOTIDE SEQUENCE</scope>
    <source>
        <strain evidence="9">ChiSxjej1B13-7041</strain>
    </source>
</reference>
<gene>
    <name evidence="9" type="primary">lepB</name>
    <name evidence="9" type="ORF">IAB98_05920</name>
</gene>
<evidence type="ECO:0000256" key="6">
    <source>
        <dbReference type="PIRSR" id="PIRSR600223-1"/>
    </source>
</evidence>
<dbReference type="PRINTS" id="PR00727">
    <property type="entry name" value="LEADERPTASE"/>
</dbReference>
<keyword evidence="7" id="KW-0472">Membrane</keyword>
<keyword evidence="7" id="KW-0645">Protease</keyword>
<dbReference type="PROSITE" id="PS00760">
    <property type="entry name" value="SPASE_I_2"/>
    <property type="match status" value="1"/>
</dbReference>
<comment type="caution">
    <text evidence="9">The sequence shown here is derived from an EMBL/GenBank/DDBJ whole genome shotgun (WGS) entry which is preliminary data.</text>
</comment>
<dbReference type="PANTHER" id="PTHR43390:SF1">
    <property type="entry name" value="CHLOROPLAST PROCESSING PEPTIDASE"/>
    <property type="match status" value="1"/>
</dbReference>
<proteinExistence type="inferred from homology"/>
<dbReference type="GO" id="GO:0004252">
    <property type="term" value="F:serine-type endopeptidase activity"/>
    <property type="evidence" value="ECO:0007669"/>
    <property type="project" value="InterPro"/>
</dbReference>
<protein>
    <recommendedName>
        <fullName evidence="4 7">Signal peptidase I</fullName>
        <ecNumber evidence="4 7">3.4.21.89</ecNumber>
    </recommendedName>
</protein>
<dbReference type="EC" id="3.4.21.89" evidence="4 7"/>
<comment type="similarity">
    <text evidence="3 7">Belongs to the peptidase S26 family.</text>
</comment>
<organism evidence="9 10">
    <name type="scientific">Candidatus Egerieimonas intestinavium</name>
    <dbReference type="NCBI Taxonomy" id="2840777"/>
    <lineage>
        <taxon>Bacteria</taxon>
        <taxon>Bacillati</taxon>
        <taxon>Bacillota</taxon>
        <taxon>Clostridia</taxon>
        <taxon>Lachnospirales</taxon>
        <taxon>Lachnospiraceae</taxon>
        <taxon>Lachnospiraceae incertae sedis</taxon>
        <taxon>Candidatus Egerieimonas</taxon>
    </lineage>
</organism>
<dbReference type="GO" id="GO:0005886">
    <property type="term" value="C:plasma membrane"/>
    <property type="evidence" value="ECO:0007669"/>
    <property type="project" value="UniProtKB-SubCell"/>
</dbReference>
<evidence type="ECO:0000256" key="4">
    <source>
        <dbReference type="ARBA" id="ARBA00013208"/>
    </source>
</evidence>
<dbReference type="CDD" id="cd06530">
    <property type="entry name" value="S26_SPase_I"/>
    <property type="match status" value="1"/>
</dbReference>
<dbReference type="GO" id="GO:0006465">
    <property type="term" value="P:signal peptide processing"/>
    <property type="evidence" value="ECO:0007669"/>
    <property type="project" value="InterPro"/>
</dbReference>
<evidence type="ECO:0000259" key="8">
    <source>
        <dbReference type="Pfam" id="PF10502"/>
    </source>
</evidence>
<dbReference type="AlphaFoldDB" id="A0A9D1JFX3"/>
<dbReference type="PROSITE" id="PS00761">
    <property type="entry name" value="SPASE_I_3"/>
    <property type="match status" value="1"/>
</dbReference>
<dbReference type="Pfam" id="PF10502">
    <property type="entry name" value="Peptidase_S26"/>
    <property type="match status" value="1"/>
</dbReference>
<evidence type="ECO:0000256" key="2">
    <source>
        <dbReference type="ARBA" id="ARBA00004401"/>
    </source>
</evidence>
<feature type="domain" description="Peptidase S26" evidence="8">
    <location>
        <begin position="22"/>
        <end position="177"/>
    </location>
</feature>
<dbReference type="SUPFAM" id="SSF51306">
    <property type="entry name" value="LexA/Signal peptidase"/>
    <property type="match status" value="1"/>
</dbReference>